<proteinExistence type="predicted"/>
<dbReference type="OrthoDB" id="7584850at2"/>
<protein>
    <submittedName>
        <fullName evidence="1">Uncharacterized protein</fullName>
    </submittedName>
</protein>
<organism evidence="1 2">
    <name type="scientific">Rhodoblastus sphagnicola</name>
    <dbReference type="NCBI Taxonomy" id="333368"/>
    <lineage>
        <taxon>Bacteria</taxon>
        <taxon>Pseudomonadati</taxon>
        <taxon>Pseudomonadota</taxon>
        <taxon>Alphaproteobacteria</taxon>
        <taxon>Hyphomicrobiales</taxon>
        <taxon>Rhodoblastaceae</taxon>
        <taxon>Rhodoblastus</taxon>
    </lineage>
</organism>
<sequence>MHNAYIIETGEFAAGIVTRERRGFVFHAAADAFRLLDGRLFDSLAKAQRAADTLRRDKGARGSRDHSA</sequence>
<name>A0A2S6MU15_9HYPH</name>
<reference evidence="1 2" key="1">
    <citation type="journal article" date="2018" name="Arch. Microbiol.">
        <title>New insights into the metabolic potential of the phototrophic purple bacterium Rhodopila globiformis DSM 161(T) from its draft genome sequence and evidence for a vanadium-dependent nitrogenase.</title>
        <authorList>
            <person name="Imhoff J.F."/>
            <person name="Rahn T."/>
            <person name="Kunzel S."/>
            <person name="Neulinger S.C."/>
        </authorList>
    </citation>
    <scope>NUCLEOTIDE SEQUENCE [LARGE SCALE GENOMIC DNA]</scope>
    <source>
        <strain evidence="1 2">DSM 16996</strain>
    </source>
</reference>
<dbReference type="Proteomes" id="UP000239089">
    <property type="component" value="Unassembled WGS sequence"/>
</dbReference>
<dbReference type="RefSeq" id="WP_104510832.1">
    <property type="nucleotide sequence ID" value="NZ_JACIGC010000017.1"/>
</dbReference>
<accession>A0A2S6MU15</accession>
<comment type="caution">
    <text evidence="1">The sequence shown here is derived from an EMBL/GenBank/DDBJ whole genome shotgun (WGS) entry which is preliminary data.</text>
</comment>
<keyword evidence="2" id="KW-1185">Reference proteome</keyword>
<dbReference type="AlphaFoldDB" id="A0A2S6MU15"/>
<dbReference type="EMBL" id="NHSJ01000140">
    <property type="protein sequence ID" value="PPQ25860.1"/>
    <property type="molecule type" value="Genomic_DNA"/>
</dbReference>
<evidence type="ECO:0000313" key="1">
    <source>
        <dbReference type="EMBL" id="PPQ25860.1"/>
    </source>
</evidence>
<evidence type="ECO:0000313" key="2">
    <source>
        <dbReference type="Proteomes" id="UP000239089"/>
    </source>
</evidence>
<gene>
    <name evidence="1" type="ORF">CCR94_24145</name>
</gene>